<reference evidence="2" key="1">
    <citation type="submission" date="2018-06" db="EMBL/GenBank/DDBJ databases">
        <title>Paenibacillus xerothermodurans sp. nov. an extremely dry heat resistant spore forming bacterium isolated from the soil of Cape Canaveral, Florida.</title>
        <authorList>
            <person name="Seuylemezian A."/>
            <person name="Kaur N."/>
            <person name="Patil P."/>
            <person name="Patil P."/>
            <person name="Mayilraj S."/>
            <person name="Vaishampayan P."/>
        </authorList>
    </citation>
    <scope>NUCLEOTIDE SEQUENCE [LARGE SCALE GENOMIC DNA]</scope>
    <source>
        <strain evidence="2">ATCC 27380</strain>
    </source>
</reference>
<feature type="region of interest" description="Disordered" evidence="1">
    <location>
        <begin position="121"/>
        <end position="228"/>
    </location>
</feature>
<accession>A0A2W1NAQ3</accession>
<evidence type="ECO:0000313" key="3">
    <source>
        <dbReference type="Proteomes" id="UP000214746"/>
    </source>
</evidence>
<gene>
    <name evidence="2" type="ORF">CBW46_014170</name>
</gene>
<protein>
    <submittedName>
        <fullName evidence="2">Uncharacterized protein</fullName>
    </submittedName>
</protein>
<dbReference type="EMBL" id="NHRJ02000008">
    <property type="protein sequence ID" value="PZE20291.1"/>
    <property type="molecule type" value="Genomic_DNA"/>
</dbReference>
<dbReference type="AlphaFoldDB" id="A0A2W1NAQ3"/>
<evidence type="ECO:0000313" key="2">
    <source>
        <dbReference type="EMBL" id="PZE20291.1"/>
    </source>
</evidence>
<keyword evidence="3" id="KW-1185">Reference proteome</keyword>
<proteinExistence type="predicted"/>
<organism evidence="2 3">
    <name type="scientific">Paenibacillus xerothermodurans</name>
    <dbReference type="NCBI Taxonomy" id="1977292"/>
    <lineage>
        <taxon>Bacteria</taxon>
        <taxon>Bacillati</taxon>
        <taxon>Bacillota</taxon>
        <taxon>Bacilli</taxon>
        <taxon>Bacillales</taxon>
        <taxon>Paenibacillaceae</taxon>
        <taxon>Paenibacillus</taxon>
    </lineage>
</organism>
<comment type="caution">
    <text evidence="2">The sequence shown here is derived from an EMBL/GenBank/DDBJ whole genome shotgun (WGS) entry which is preliminary data.</text>
</comment>
<evidence type="ECO:0000256" key="1">
    <source>
        <dbReference type="SAM" id="MobiDB-lite"/>
    </source>
</evidence>
<feature type="compositionally biased region" description="Basic residues" evidence="1">
    <location>
        <begin position="211"/>
        <end position="220"/>
    </location>
</feature>
<name>A0A2W1NAQ3_PAEXE</name>
<feature type="compositionally biased region" description="Low complexity" evidence="1">
    <location>
        <begin position="128"/>
        <end position="151"/>
    </location>
</feature>
<dbReference type="Proteomes" id="UP000214746">
    <property type="component" value="Unassembled WGS sequence"/>
</dbReference>
<dbReference type="OrthoDB" id="2923612at2"/>
<feature type="compositionally biased region" description="Low complexity" evidence="1">
    <location>
        <begin position="183"/>
        <end position="197"/>
    </location>
</feature>
<dbReference type="RefSeq" id="WP_089200660.1">
    <property type="nucleotide sequence ID" value="NZ_NHRJ02000008.1"/>
</dbReference>
<sequence length="317" mass="33956">MGYDFIIEPTDYQAFDNEDEQIERCQEWGLMSRKAAKAKTFHYRGHGVNLPCRVVGAADEMTAVIEFENGQKHCIHPSYLKEMQASSFGQRFAVAGETPTAAAAGGDETQRAHAAGAISTEAADVIEPDGSGVVDAAGAEGADPAEPQPAESAGAGETRRTEAADVIEPDGSGVVDAARAEGADAAEPSDDQPAADAPKPDVKEPTTPAKGKAKKEKPKKPQLPEGKVRMTVTVSDFTTIPNNFSDNDDEVVVYDEVTIEEPETEIGVAWSSHSATLKKLELEVGDKLTFEAKIIKKKLTRHPVPYKINNPSKIQKL</sequence>